<dbReference type="GO" id="GO:0004672">
    <property type="term" value="F:protein kinase activity"/>
    <property type="evidence" value="ECO:0007669"/>
    <property type="project" value="InterPro"/>
</dbReference>
<dbReference type="Gene3D" id="1.25.40.20">
    <property type="entry name" value="Ankyrin repeat-containing domain"/>
    <property type="match status" value="1"/>
</dbReference>
<dbReference type="PROSITE" id="PS50088">
    <property type="entry name" value="ANK_REPEAT"/>
    <property type="match status" value="2"/>
</dbReference>
<keyword evidence="2 3" id="KW-0040">ANK repeat</keyword>
<gene>
    <name evidence="6" type="ORF">CKM354_000472900</name>
</gene>
<evidence type="ECO:0000256" key="3">
    <source>
        <dbReference type="PROSITE-ProRule" id="PRU00023"/>
    </source>
</evidence>
<dbReference type="InterPro" id="IPR002110">
    <property type="entry name" value="Ankyrin_rpt"/>
</dbReference>
<dbReference type="Gene3D" id="3.30.200.20">
    <property type="entry name" value="Phosphorylase Kinase, domain 1"/>
    <property type="match status" value="1"/>
</dbReference>
<reference evidence="6 7" key="1">
    <citation type="submission" date="2021-01" db="EMBL/GenBank/DDBJ databases">
        <title>Cercospora kikuchii MAFF 305040 whole genome shotgun sequence.</title>
        <authorList>
            <person name="Kashiwa T."/>
            <person name="Suzuki T."/>
        </authorList>
    </citation>
    <scope>NUCLEOTIDE SEQUENCE [LARGE SCALE GENOMIC DNA]</scope>
    <source>
        <strain evidence="6 7">MAFF 305040</strain>
    </source>
</reference>
<dbReference type="Pfam" id="PF12796">
    <property type="entry name" value="Ank_2"/>
    <property type="match status" value="1"/>
</dbReference>
<dbReference type="GO" id="GO:0005524">
    <property type="term" value="F:ATP binding"/>
    <property type="evidence" value="ECO:0007669"/>
    <property type="project" value="UniProtKB-UniRule"/>
</dbReference>
<feature type="domain" description="Protein kinase" evidence="5">
    <location>
        <begin position="64"/>
        <end position="360"/>
    </location>
</feature>
<dbReference type="Proteomes" id="UP000825890">
    <property type="component" value="Unassembled WGS sequence"/>
</dbReference>
<accession>A0A9P3CKH7</accession>
<organism evidence="6 7">
    <name type="scientific">Cercospora kikuchii</name>
    <dbReference type="NCBI Taxonomy" id="84275"/>
    <lineage>
        <taxon>Eukaryota</taxon>
        <taxon>Fungi</taxon>
        <taxon>Dikarya</taxon>
        <taxon>Ascomycota</taxon>
        <taxon>Pezizomycotina</taxon>
        <taxon>Dothideomycetes</taxon>
        <taxon>Dothideomycetidae</taxon>
        <taxon>Mycosphaerellales</taxon>
        <taxon>Mycosphaerellaceae</taxon>
        <taxon>Cercospora</taxon>
    </lineage>
</organism>
<dbReference type="SUPFAM" id="SSF56112">
    <property type="entry name" value="Protein kinase-like (PK-like)"/>
    <property type="match status" value="1"/>
</dbReference>
<dbReference type="InterPro" id="IPR017441">
    <property type="entry name" value="Protein_kinase_ATP_BS"/>
</dbReference>
<dbReference type="RefSeq" id="XP_044655912.1">
    <property type="nucleotide sequence ID" value="XM_044799977.1"/>
</dbReference>
<sequence length="1206" mass="133204">MDSDFTLPRRRRSTTSQDTITTSIHQCFAEELSEAPKDPELLRLLISLSAAKIPIVDQEKLEHKSDASSLGEGSFGTLTLAKWRDSSSGMQFVAVKHFKSLQAMATAGSEAAAERAAALHDFLFEVEIMCKCHHPNIVQLLAVSFDELSDNLLRPLLILECADPSTPDLAMFLQRLEPAIPSFLDCVSIIAGMALGLSALHSMGVVHADLHPKNVLMFRTDQSWTPKLCDFGLSGINSSQDAPRGGSIFWKAPECLRIAPDELKVHKTHPCTDVYALGLIIARILAGDETALPSIASDINRVKLDSADLMAARAYSLIHVTASSGSLGLFAQSVFHRTLRLQPKDRVDMVTFVQELLPLLANNPRDVRSLLAPHHAEYYLTPFGASHIGTGNDFHTILVSIDLVRYFRDQVVLPRNLRLALATQLEDRARSRGFTNLPAYGQNATLHFLSSNQMASLIVEQPEIRSILVEWERDPVSAIGHATFLDAQSLKQPDVFMEEVSGAHVAALEASVAANGVSAGPAATAGDIEGLSPTLSGIVPGLPAGWTPLHSAMMTGNVNAAVQLLEQGAEINAQLQRSADQLFTWTPLMVAVIANQLDAVKFLLEQSGIDVRLRDAGYFGFNVLFYAAQFADDPRILLALLSKDWRLAISRDTRGRTPLHRAAISSDKGRIGHIECLLAVGADINSIDAAGATPLHRAYAAAGGFQGLRQTIPTGLQEGVRQIISQDARANMFRGMQSQTQPLLPADLLGQEFREVWEAVVAATPQGHDAFWQAWGGFNAAMDAVYNDLAAVIAAEERRRQTSVDNIYPYLLFDARNKRIEVNVRKWLESLSMQQVLSSSIRADGQRGATHVPPGVARDTLYLLLDHGADPCVVNTTDYTPECFAYRPQDLARSEQRRFAHYSGCAPRNAFTVDQCHSILRDDTSLGDLAVLYSKAVRGDISVWYWIEHFIPMPHDMGLMFSLQRQKCDGEALAQQEIVVEARMSPPNDAHNEERLLLRQSFKLLEICPTPDTPHMVFAGWAPVKHKCTLLINIRSVCADGIMPPMCFFHMTFTSRALFPSGSNMCPGFSLPDNTTAYVHNLRPRAFQAANAATGLPSDTVDWWLPLNRDEIRLRDAEKRAQILLMKGIIKLSSPNPALYTRPILSIDETGKEKYGEREWHYDERLFPGQSYKVLRRKASTADGIHGSVSMGLWHRLDNRLRRMLR</sequence>
<dbReference type="PROSITE" id="PS00107">
    <property type="entry name" value="PROTEIN_KINASE_ATP"/>
    <property type="match status" value="1"/>
</dbReference>
<dbReference type="SMART" id="SM00248">
    <property type="entry name" value="ANK"/>
    <property type="match status" value="5"/>
</dbReference>
<keyword evidence="4" id="KW-0067">ATP-binding</keyword>
<comment type="caution">
    <text evidence="6">The sequence shown here is derived from an EMBL/GenBank/DDBJ whole genome shotgun (WGS) entry which is preliminary data.</text>
</comment>
<dbReference type="Pfam" id="PF00023">
    <property type="entry name" value="Ank"/>
    <property type="match status" value="1"/>
</dbReference>
<dbReference type="InterPro" id="IPR011009">
    <property type="entry name" value="Kinase-like_dom_sf"/>
</dbReference>
<evidence type="ECO:0000259" key="5">
    <source>
        <dbReference type="PROSITE" id="PS50011"/>
    </source>
</evidence>
<evidence type="ECO:0000313" key="7">
    <source>
        <dbReference type="Proteomes" id="UP000825890"/>
    </source>
</evidence>
<dbReference type="Pfam" id="PF00069">
    <property type="entry name" value="Pkinase"/>
    <property type="match status" value="1"/>
</dbReference>
<dbReference type="PROSITE" id="PS50297">
    <property type="entry name" value="ANK_REP_REGION"/>
    <property type="match status" value="2"/>
</dbReference>
<protein>
    <recommendedName>
        <fullName evidence="5">Protein kinase domain-containing protein</fullName>
    </recommendedName>
</protein>
<evidence type="ECO:0000256" key="2">
    <source>
        <dbReference type="ARBA" id="ARBA00023043"/>
    </source>
</evidence>
<dbReference type="SUPFAM" id="SSF48403">
    <property type="entry name" value="Ankyrin repeat"/>
    <property type="match status" value="1"/>
</dbReference>
<evidence type="ECO:0000313" key="6">
    <source>
        <dbReference type="EMBL" id="GIZ41425.1"/>
    </source>
</evidence>
<evidence type="ECO:0000256" key="1">
    <source>
        <dbReference type="ARBA" id="ARBA00022737"/>
    </source>
</evidence>
<dbReference type="OrthoDB" id="626167at2759"/>
<name>A0A9P3CKH7_9PEZI</name>
<dbReference type="EMBL" id="BOLY01000003">
    <property type="protein sequence ID" value="GIZ41425.1"/>
    <property type="molecule type" value="Genomic_DNA"/>
</dbReference>
<feature type="repeat" description="ANK" evidence="3">
    <location>
        <begin position="654"/>
        <end position="689"/>
    </location>
</feature>
<feature type="repeat" description="ANK" evidence="3">
    <location>
        <begin position="544"/>
        <end position="576"/>
    </location>
</feature>
<dbReference type="InterPro" id="IPR036770">
    <property type="entry name" value="Ankyrin_rpt-contain_sf"/>
</dbReference>
<dbReference type="AlphaFoldDB" id="A0A9P3CKH7"/>
<keyword evidence="1" id="KW-0677">Repeat</keyword>
<feature type="binding site" evidence="4">
    <location>
        <position position="96"/>
    </location>
    <ligand>
        <name>ATP</name>
        <dbReference type="ChEBI" id="CHEBI:30616"/>
    </ligand>
</feature>
<evidence type="ECO:0000256" key="4">
    <source>
        <dbReference type="PROSITE-ProRule" id="PRU10141"/>
    </source>
</evidence>
<keyword evidence="7" id="KW-1185">Reference proteome</keyword>
<proteinExistence type="predicted"/>
<dbReference type="GeneID" id="68290304"/>
<dbReference type="Gene3D" id="1.10.510.10">
    <property type="entry name" value="Transferase(Phosphotransferase) domain 1"/>
    <property type="match status" value="1"/>
</dbReference>
<dbReference type="PROSITE" id="PS50011">
    <property type="entry name" value="PROTEIN_KINASE_DOM"/>
    <property type="match status" value="1"/>
</dbReference>
<keyword evidence="4" id="KW-0547">Nucleotide-binding</keyword>
<dbReference type="InterPro" id="IPR000719">
    <property type="entry name" value="Prot_kinase_dom"/>
</dbReference>
<dbReference type="PANTHER" id="PTHR24126">
    <property type="entry name" value="ANKYRIN REPEAT, PH AND SEC7 DOMAIN CONTAINING PROTEIN SECG-RELATED"/>
    <property type="match status" value="1"/>
</dbReference>